<accession>A0A9D4HZE5</accession>
<protein>
    <submittedName>
        <fullName evidence="1">Uncharacterized protein</fullName>
    </submittedName>
</protein>
<reference evidence="1" key="2">
    <citation type="submission" date="2020-11" db="EMBL/GenBank/DDBJ databases">
        <authorList>
            <person name="McCartney M.A."/>
            <person name="Auch B."/>
            <person name="Kono T."/>
            <person name="Mallez S."/>
            <person name="Becker A."/>
            <person name="Gohl D.M."/>
            <person name="Silverstein K.A.T."/>
            <person name="Koren S."/>
            <person name="Bechman K.B."/>
            <person name="Herman A."/>
            <person name="Abrahante J.E."/>
            <person name="Garbe J."/>
        </authorList>
    </citation>
    <scope>NUCLEOTIDE SEQUENCE</scope>
    <source>
        <strain evidence="1">Duluth1</strain>
        <tissue evidence="1">Whole animal</tissue>
    </source>
</reference>
<dbReference type="EMBL" id="JAIWYP010000011">
    <property type="protein sequence ID" value="KAH3738307.1"/>
    <property type="molecule type" value="Genomic_DNA"/>
</dbReference>
<dbReference type="Proteomes" id="UP000828390">
    <property type="component" value="Unassembled WGS sequence"/>
</dbReference>
<comment type="caution">
    <text evidence="1">The sequence shown here is derived from an EMBL/GenBank/DDBJ whole genome shotgun (WGS) entry which is preliminary data.</text>
</comment>
<dbReference type="AlphaFoldDB" id="A0A9D4HZE5"/>
<organism evidence="1 2">
    <name type="scientific">Dreissena polymorpha</name>
    <name type="common">Zebra mussel</name>
    <name type="synonym">Mytilus polymorpha</name>
    <dbReference type="NCBI Taxonomy" id="45954"/>
    <lineage>
        <taxon>Eukaryota</taxon>
        <taxon>Metazoa</taxon>
        <taxon>Spiralia</taxon>
        <taxon>Lophotrochozoa</taxon>
        <taxon>Mollusca</taxon>
        <taxon>Bivalvia</taxon>
        <taxon>Autobranchia</taxon>
        <taxon>Heteroconchia</taxon>
        <taxon>Euheterodonta</taxon>
        <taxon>Imparidentia</taxon>
        <taxon>Neoheterodontei</taxon>
        <taxon>Myida</taxon>
        <taxon>Dreissenoidea</taxon>
        <taxon>Dreissenidae</taxon>
        <taxon>Dreissena</taxon>
    </lineage>
</organism>
<evidence type="ECO:0000313" key="2">
    <source>
        <dbReference type="Proteomes" id="UP000828390"/>
    </source>
</evidence>
<proteinExistence type="predicted"/>
<keyword evidence="2" id="KW-1185">Reference proteome</keyword>
<reference evidence="1" key="1">
    <citation type="journal article" date="2019" name="bioRxiv">
        <title>The Genome of the Zebra Mussel, Dreissena polymorpha: A Resource for Invasive Species Research.</title>
        <authorList>
            <person name="McCartney M.A."/>
            <person name="Auch B."/>
            <person name="Kono T."/>
            <person name="Mallez S."/>
            <person name="Zhang Y."/>
            <person name="Obille A."/>
            <person name="Becker A."/>
            <person name="Abrahante J.E."/>
            <person name="Garbe J."/>
            <person name="Badalamenti J.P."/>
            <person name="Herman A."/>
            <person name="Mangelson H."/>
            <person name="Liachko I."/>
            <person name="Sullivan S."/>
            <person name="Sone E.D."/>
            <person name="Koren S."/>
            <person name="Silverstein K.A.T."/>
            <person name="Beckman K.B."/>
            <person name="Gohl D.M."/>
        </authorList>
    </citation>
    <scope>NUCLEOTIDE SEQUENCE</scope>
    <source>
        <strain evidence="1">Duluth1</strain>
        <tissue evidence="1">Whole animal</tissue>
    </source>
</reference>
<sequence length="108" mass="11991">MESFGANAPTEVRNRDPSITWLTGARTWDLSLFVQIFTSEFKPSLIGQIRKPKTDGSRVRALVRAIDLYKKGPGLESKNHGPLSYEANASGLEYPTLSLLVLRQGMEP</sequence>
<evidence type="ECO:0000313" key="1">
    <source>
        <dbReference type="EMBL" id="KAH3738307.1"/>
    </source>
</evidence>
<gene>
    <name evidence="1" type="ORF">DPMN_044940</name>
</gene>
<name>A0A9D4HZE5_DREPO</name>